<evidence type="ECO:0000313" key="2">
    <source>
        <dbReference type="EMBL" id="MDC8011043.1"/>
    </source>
</evidence>
<dbReference type="SUPFAM" id="SSF50494">
    <property type="entry name" value="Trypsin-like serine proteases"/>
    <property type="match status" value="1"/>
</dbReference>
<organism evidence="2 3">
    <name type="scientific">Tahibacter soli</name>
    <dbReference type="NCBI Taxonomy" id="2983605"/>
    <lineage>
        <taxon>Bacteria</taxon>
        <taxon>Pseudomonadati</taxon>
        <taxon>Pseudomonadota</taxon>
        <taxon>Gammaproteobacteria</taxon>
        <taxon>Lysobacterales</taxon>
        <taxon>Rhodanobacteraceae</taxon>
        <taxon>Tahibacter</taxon>
    </lineage>
</organism>
<dbReference type="PROSITE" id="PS00134">
    <property type="entry name" value="TRYPSIN_HIS"/>
    <property type="match status" value="1"/>
</dbReference>
<accession>A0A9X3YHS9</accession>
<sequence>MLHLSVLIAGLLAAGSVHASDEPVDPTAKSGSFLATLDADTLAIMRKQEKLQPAVTALYEAHLQSPGSGFAGVAFEGDGVWLYYKGPLSLDMRNALDRARGVGAVTVKPADYSLAELEAAAAKIDKAARKLGGSEIQAVTIRNDGGGLDVQRMPRAAFEKHAASRAKAFGPTLATAERVLADARVDVRVDVSTATETIELMSRTDDSPPWNAGGYWVSRRGTQFRAQCTTGFGIRAYNRTWVLSAAHCATTPDVGYQGYDGQYMGPVTRDQYSYDLILIDAGGFYRMFDNVQPNGNDYKNVLGWGYHSGGELLCQSSMSSGVVCGLRTGSSTNVSWPREHPDSDGDWGYTVYGLIQTTQINGGTAVRGGDSGGPVFSLLGDGVRAKGVVSAGSGTQMYFQDWADVIRLYNGYPVQP</sequence>
<dbReference type="Proteomes" id="UP001139971">
    <property type="component" value="Unassembled WGS sequence"/>
</dbReference>
<gene>
    <name evidence="2" type="ORF">OD750_000625</name>
</gene>
<dbReference type="InterPro" id="IPR033116">
    <property type="entry name" value="TRYPSIN_SER"/>
</dbReference>
<dbReference type="EMBL" id="JAOVZO020000001">
    <property type="protein sequence ID" value="MDC8011043.1"/>
    <property type="molecule type" value="Genomic_DNA"/>
</dbReference>
<dbReference type="InterPro" id="IPR018114">
    <property type="entry name" value="TRYPSIN_HIS"/>
</dbReference>
<dbReference type="Gene3D" id="2.40.10.10">
    <property type="entry name" value="Trypsin-like serine proteases"/>
    <property type="match status" value="2"/>
</dbReference>
<evidence type="ECO:0000313" key="3">
    <source>
        <dbReference type="Proteomes" id="UP001139971"/>
    </source>
</evidence>
<keyword evidence="3" id="KW-1185">Reference proteome</keyword>
<feature type="signal peptide" evidence="1">
    <location>
        <begin position="1"/>
        <end position="19"/>
    </location>
</feature>
<proteinExistence type="predicted"/>
<dbReference type="RefSeq" id="WP_263544462.1">
    <property type="nucleotide sequence ID" value="NZ_JAOVZO020000001.1"/>
</dbReference>
<dbReference type="AlphaFoldDB" id="A0A9X3YHS9"/>
<dbReference type="InterPro" id="IPR009003">
    <property type="entry name" value="Peptidase_S1_PA"/>
</dbReference>
<keyword evidence="1" id="KW-0732">Signal</keyword>
<comment type="caution">
    <text evidence="2">The sequence shown here is derived from an EMBL/GenBank/DDBJ whole genome shotgun (WGS) entry which is preliminary data.</text>
</comment>
<dbReference type="PROSITE" id="PS00135">
    <property type="entry name" value="TRYPSIN_SER"/>
    <property type="match status" value="1"/>
</dbReference>
<feature type="chain" id="PRO_5040963010" evidence="1">
    <location>
        <begin position="20"/>
        <end position="416"/>
    </location>
</feature>
<dbReference type="InterPro" id="IPR043504">
    <property type="entry name" value="Peptidase_S1_PA_chymotrypsin"/>
</dbReference>
<reference evidence="2" key="1">
    <citation type="submission" date="2023-02" db="EMBL/GenBank/DDBJ databases">
        <title>Tahibacter soli sp. nov. isolated from soil.</title>
        <authorList>
            <person name="Baek J.H."/>
            <person name="Lee J.K."/>
            <person name="Choi D.G."/>
            <person name="Jeon C.O."/>
        </authorList>
    </citation>
    <scope>NUCLEOTIDE SEQUENCE</scope>
    <source>
        <strain evidence="2">BL</strain>
    </source>
</reference>
<dbReference type="GO" id="GO:0004252">
    <property type="term" value="F:serine-type endopeptidase activity"/>
    <property type="evidence" value="ECO:0007669"/>
    <property type="project" value="InterPro"/>
</dbReference>
<protein>
    <submittedName>
        <fullName evidence="2">S1 family peptidase</fullName>
    </submittedName>
</protein>
<evidence type="ECO:0000256" key="1">
    <source>
        <dbReference type="SAM" id="SignalP"/>
    </source>
</evidence>
<name>A0A9X3YHS9_9GAMM</name>
<dbReference type="GO" id="GO:0006508">
    <property type="term" value="P:proteolysis"/>
    <property type="evidence" value="ECO:0007669"/>
    <property type="project" value="InterPro"/>
</dbReference>